<feature type="region of interest" description="Disordered" evidence="4">
    <location>
        <begin position="103"/>
        <end position="141"/>
    </location>
</feature>
<dbReference type="InterPro" id="IPR033133">
    <property type="entry name" value="PUM-HD"/>
</dbReference>
<proteinExistence type="predicted"/>
<reference evidence="6" key="1">
    <citation type="submission" date="2020-05" db="EMBL/GenBank/DDBJ databases">
        <title>WGS assembly of Panicum virgatum.</title>
        <authorList>
            <person name="Lovell J.T."/>
            <person name="Jenkins J."/>
            <person name="Shu S."/>
            <person name="Juenger T.E."/>
            <person name="Schmutz J."/>
        </authorList>
    </citation>
    <scope>NUCLEOTIDE SEQUENCE</scope>
    <source>
        <strain evidence="6">AP13</strain>
    </source>
</reference>
<dbReference type="Gene3D" id="1.25.10.10">
    <property type="entry name" value="Leucine-rich Repeat Variant"/>
    <property type="match status" value="1"/>
</dbReference>
<dbReference type="PANTHER" id="PTHR12537:SF133">
    <property type="entry name" value="OS03G0193150 PROTEIN"/>
    <property type="match status" value="1"/>
</dbReference>
<organism evidence="6 7">
    <name type="scientific">Panicum virgatum</name>
    <name type="common">Blackwell switchgrass</name>
    <dbReference type="NCBI Taxonomy" id="38727"/>
    <lineage>
        <taxon>Eukaryota</taxon>
        <taxon>Viridiplantae</taxon>
        <taxon>Streptophyta</taxon>
        <taxon>Embryophyta</taxon>
        <taxon>Tracheophyta</taxon>
        <taxon>Spermatophyta</taxon>
        <taxon>Magnoliopsida</taxon>
        <taxon>Liliopsida</taxon>
        <taxon>Poales</taxon>
        <taxon>Poaceae</taxon>
        <taxon>PACMAD clade</taxon>
        <taxon>Panicoideae</taxon>
        <taxon>Panicodae</taxon>
        <taxon>Paniceae</taxon>
        <taxon>Panicinae</taxon>
        <taxon>Panicum</taxon>
        <taxon>Panicum sect. Hiantes</taxon>
    </lineage>
</organism>
<evidence type="ECO:0000256" key="1">
    <source>
        <dbReference type="ARBA" id="ARBA00022737"/>
    </source>
</evidence>
<dbReference type="GO" id="GO:0003729">
    <property type="term" value="F:mRNA binding"/>
    <property type="evidence" value="ECO:0007669"/>
    <property type="project" value="TreeGrafter"/>
</dbReference>
<dbReference type="EMBL" id="CM029054">
    <property type="protein sequence ID" value="KAG2542792.1"/>
    <property type="molecule type" value="Genomic_DNA"/>
</dbReference>
<accession>A0A8T0N374</accession>
<dbReference type="PANTHER" id="PTHR12537">
    <property type="entry name" value="RNA BINDING PROTEIN PUMILIO-RELATED"/>
    <property type="match status" value="1"/>
</dbReference>
<keyword evidence="2" id="KW-0810">Translation regulation</keyword>
<feature type="repeat" description="Pumilio" evidence="3">
    <location>
        <begin position="385"/>
        <end position="421"/>
    </location>
</feature>
<sequence>MDGNHQSAAAARMDPAAELGAYFRVMRLGDDPSPREQQVVPVPAARAGIQMQLQAEAGHYYLPLPPNYVVGESSEGAGYVPPYASCSAGGFYNSHFGAHSPRLNAAPAPPSTPNKPVAGVAAPHPSESSHPSSTPSPSAAHFQLVPSAPHLASDSCSSLNPYASAFQSTLSANPVDYQPWIPTPARYYYPTLEQVRSRLHRRPMDPDLLRFPETAAHVDRLLREGDEQVRRSVLARVRSDVLSVTGTSERQAVFLALVRACAGRPDELQHIIQALYKGNGFLMGVAKHNYGLATVVKELARALVPHPQLLVLLICWLIRERLMEQCNGGELLQYCFTKMSYEDSKVIIQFATFIVDELLFSSFGSRCLAQCLVYARNGELRALENIILNRTVEIAMGQYSNYFLQRAIECGSELLQVAIADRVAADVASLSLDRFGSYVVEASFLLARTPVPLQRLLAAFMSLRGNELADLVRGSYSNYVVSKLLDDAKNHFPQEARLLARRIEGLPMAVQREMHARGVMRAVGKLNHRHLGSHRTLY</sequence>
<dbReference type="InterPro" id="IPR001313">
    <property type="entry name" value="Pumilio_RNA-bd_rpt"/>
</dbReference>
<dbReference type="InterPro" id="IPR016024">
    <property type="entry name" value="ARM-type_fold"/>
</dbReference>
<feature type="repeat" description="Pumilio" evidence="3">
    <location>
        <begin position="422"/>
        <end position="458"/>
    </location>
</feature>
<evidence type="ECO:0000259" key="5">
    <source>
        <dbReference type="PROSITE" id="PS50303"/>
    </source>
</evidence>
<protein>
    <recommendedName>
        <fullName evidence="5">PUM-HD domain-containing protein</fullName>
    </recommendedName>
</protein>
<dbReference type="PROSITE" id="PS50303">
    <property type="entry name" value="PUM_HD"/>
    <property type="match status" value="1"/>
</dbReference>
<dbReference type="AlphaFoldDB" id="A0A8T0N374"/>
<dbReference type="Proteomes" id="UP000823388">
    <property type="component" value="Chromosome 9N"/>
</dbReference>
<feature type="compositionally biased region" description="Low complexity" evidence="4">
    <location>
        <begin position="121"/>
        <end position="141"/>
    </location>
</feature>
<dbReference type="PROSITE" id="PS50302">
    <property type="entry name" value="PUM"/>
    <property type="match status" value="2"/>
</dbReference>
<evidence type="ECO:0000256" key="2">
    <source>
        <dbReference type="ARBA" id="ARBA00022845"/>
    </source>
</evidence>
<dbReference type="Pfam" id="PF00806">
    <property type="entry name" value="PUF"/>
    <property type="match status" value="2"/>
</dbReference>
<dbReference type="SMART" id="SM00025">
    <property type="entry name" value="Pumilio"/>
    <property type="match status" value="3"/>
</dbReference>
<dbReference type="SUPFAM" id="SSF48371">
    <property type="entry name" value="ARM repeat"/>
    <property type="match status" value="1"/>
</dbReference>
<dbReference type="InterPro" id="IPR011989">
    <property type="entry name" value="ARM-like"/>
</dbReference>
<dbReference type="GO" id="GO:0005737">
    <property type="term" value="C:cytoplasm"/>
    <property type="evidence" value="ECO:0007669"/>
    <property type="project" value="TreeGrafter"/>
</dbReference>
<dbReference type="GO" id="GO:0006417">
    <property type="term" value="P:regulation of translation"/>
    <property type="evidence" value="ECO:0007669"/>
    <property type="project" value="UniProtKB-KW"/>
</dbReference>
<evidence type="ECO:0000313" key="6">
    <source>
        <dbReference type="EMBL" id="KAG2542792.1"/>
    </source>
</evidence>
<gene>
    <name evidence="6" type="ORF">PVAP13_9NG821700</name>
</gene>
<evidence type="ECO:0000256" key="3">
    <source>
        <dbReference type="PROSITE-ProRule" id="PRU00317"/>
    </source>
</evidence>
<evidence type="ECO:0000313" key="7">
    <source>
        <dbReference type="Proteomes" id="UP000823388"/>
    </source>
</evidence>
<feature type="domain" description="PUM-HD" evidence="5">
    <location>
        <begin position="169"/>
        <end position="527"/>
    </location>
</feature>
<comment type="caution">
    <text evidence="6">The sequence shown here is derived from an EMBL/GenBank/DDBJ whole genome shotgun (WGS) entry which is preliminary data.</text>
</comment>
<keyword evidence="1" id="KW-0677">Repeat</keyword>
<name>A0A8T0N374_PANVG</name>
<keyword evidence="7" id="KW-1185">Reference proteome</keyword>
<evidence type="ECO:0000256" key="4">
    <source>
        <dbReference type="SAM" id="MobiDB-lite"/>
    </source>
</evidence>